<gene>
    <name evidence="5" type="ORF">MPL3356_120090</name>
</gene>
<evidence type="ECO:0000256" key="3">
    <source>
        <dbReference type="ARBA" id="ARBA00023163"/>
    </source>
</evidence>
<keyword evidence="1" id="KW-0805">Transcription regulation</keyword>
<dbReference type="SMART" id="SM00421">
    <property type="entry name" value="HTH_LUXR"/>
    <property type="match status" value="1"/>
</dbReference>
<evidence type="ECO:0000313" key="5">
    <source>
        <dbReference type="EMBL" id="CDX12646.1"/>
    </source>
</evidence>
<feature type="domain" description="HTH luxR-type" evidence="4">
    <location>
        <begin position="172"/>
        <end position="237"/>
    </location>
</feature>
<dbReference type="SUPFAM" id="SSF46894">
    <property type="entry name" value="C-terminal effector domain of the bipartite response regulators"/>
    <property type="match status" value="1"/>
</dbReference>
<dbReference type="PROSITE" id="PS50043">
    <property type="entry name" value="HTH_LUXR_2"/>
    <property type="match status" value="1"/>
</dbReference>
<evidence type="ECO:0000259" key="4">
    <source>
        <dbReference type="PROSITE" id="PS50043"/>
    </source>
</evidence>
<dbReference type="PANTHER" id="PTHR44688:SF16">
    <property type="entry name" value="DNA-BINDING TRANSCRIPTIONAL ACTIVATOR DEVR_DOSR"/>
    <property type="match status" value="1"/>
</dbReference>
<dbReference type="GO" id="GO:0003677">
    <property type="term" value="F:DNA binding"/>
    <property type="evidence" value="ECO:0007669"/>
    <property type="project" value="UniProtKB-KW"/>
</dbReference>
<dbReference type="GO" id="GO:0006355">
    <property type="term" value="P:regulation of DNA-templated transcription"/>
    <property type="evidence" value="ECO:0007669"/>
    <property type="project" value="InterPro"/>
</dbReference>
<dbReference type="SUPFAM" id="SSF75516">
    <property type="entry name" value="Pheromone-binding domain of LuxR-like quorum-sensing transcription factors"/>
    <property type="match status" value="1"/>
</dbReference>
<evidence type="ECO:0000313" key="6">
    <source>
        <dbReference type="Proteomes" id="UP000045285"/>
    </source>
</evidence>
<organism evidence="5 6">
    <name type="scientific">Mesorhizobium plurifarium</name>
    <dbReference type="NCBI Taxonomy" id="69974"/>
    <lineage>
        <taxon>Bacteria</taxon>
        <taxon>Pseudomonadati</taxon>
        <taxon>Pseudomonadota</taxon>
        <taxon>Alphaproteobacteria</taxon>
        <taxon>Hyphomicrobiales</taxon>
        <taxon>Phyllobacteriaceae</taxon>
        <taxon>Mesorhizobium</taxon>
    </lineage>
</organism>
<proteinExistence type="predicted"/>
<dbReference type="InterPro" id="IPR036693">
    <property type="entry name" value="TF_LuxR_autoind-bd_dom_sf"/>
</dbReference>
<dbReference type="PANTHER" id="PTHR44688">
    <property type="entry name" value="DNA-BINDING TRANSCRIPTIONAL ACTIVATOR DEVR_DOSR"/>
    <property type="match status" value="1"/>
</dbReference>
<dbReference type="InterPro" id="IPR005143">
    <property type="entry name" value="TF_LuxR_autoind-bd_dom"/>
</dbReference>
<accession>A0A090DGA7</accession>
<name>A0A090DGA7_MESPL</name>
<evidence type="ECO:0000256" key="2">
    <source>
        <dbReference type="ARBA" id="ARBA00023125"/>
    </source>
</evidence>
<dbReference type="Pfam" id="PF03472">
    <property type="entry name" value="Autoind_bind"/>
    <property type="match status" value="1"/>
</dbReference>
<dbReference type="Proteomes" id="UP000045285">
    <property type="component" value="Unassembled WGS sequence"/>
</dbReference>
<dbReference type="InterPro" id="IPR036388">
    <property type="entry name" value="WH-like_DNA-bd_sf"/>
</dbReference>
<reference evidence="6" key="1">
    <citation type="submission" date="2014-08" db="EMBL/GenBank/DDBJ databases">
        <authorList>
            <person name="Moulin L."/>
        </authorList>
    </citation>
    <scope>NUCLEOTIDE SEQUENCE [LARGE SCALE GENOMIC DNA]</scope>
</reference>
<keyword evidence="6" id="KW-1185">Reference proteome</keyword>
<evidence type="ECO:0000256" key="1">
    <source>
        <dbReference type="ARBA" id="ARBA00023015"/>
    </source>
</evidence>
<dbReference type="PRINTS" id="PR00038">
    <property type="entry name" value="HTHLUXR"/>
</dbReference>
<protein>
    <submittedName>
        <fullName evidence="5">Autoinducer-binding domain-containing protein</fullName>
    </submittedName>
</protein>
<dbReference type="CDD" id="cd06170">
    <property type="entry name" value="LuxR_C_like"/>
    <property type="match status" value="1"/>
</dbReference>
<dbReference type="EMBL" id="CCMZ01000004">
    <property type="protein sequence ID" value="CDX12646.1"/>
    <property type="molecule type" value="Genomic_DNA"/>
</dbReference>
<keyword evidence="2" id="KW-0238">DNA-binding</keyword>
<keyword evidence="3" id="KW-0804">Transcription</keyword>
<dbReference type="InterPro" id="IPR000792">
    <property type="entry name" value="Tscrpt_reg_LuxR_C"/>
</dbReference>
<dbReference type="Pfam" id="PF00196">
    <property type="entry name" value="GerE"/>
    <property type="match status" value="1"/>
</dbReference>
<dbReference type="InterPro" id="IPR016032">
    <property type="entry name" value="Sig_transdc_resp-reg_C-effctor"/>
</dbReference>
<dbReference type="Gene3D" id="1.10.10.10">
    <property type="entry name" value="Winged helix-like DNA-binding domain superfamily/Winged helix DNA-binding domain"/>
    <property type="match status" value="1"/>
</dbReference>
<sequence length="242" mass="27277">MSDIFNRFAEQLAGSVGTIDLHNALSETASSLGLSSFAYLVPSSSLGCATDLISSYPQPWTSHYLHSRYEELDPVVHQARLRHEPFRWGAGVGDLNLAASQRDLMNEAAQFGIRSGFTIPIHDRRGLFAALTFASDERQPLFFRVIERYERALQLIAIFFHIHARRRMTSERMVDGVALSNREIQCLEWAARGKSDWEIGRILGISQRTAAFHLDNAKKKLGVRTKIQAAIRFAISRSTDRT</sequence>
<dbReference type="Gene3D" id="3.30.450.80">
    <property type="entry name" value="Transcription factor LuxR-like, autoinducer-binding domain"/>
    <property type="match status" value="1"/>
</dbReference>
<dbReference type="AlphaFoldDB" id="A0A090DGA7"/>